<dbReference type="GO" id="GO:0051287">
    <property type="term" value="F:NAD binding"/>
    <property type="evidence" value="ECO:0007669"/>
    <property type="project" value="InterPro"/>
</dbReference>
<comment type="caution">
    <text evidence="4">The sequence shown here is derived from an EMBL/GenBank/DDBJ whole genome shotgun (WGS) entry which is preliminary data.</text>
</comment>
<dbReference type="CDD" id="cd12163">
    <property type="entry name" value="2-Hacid_dh_5"/>
    <property type="match status" value="1"/>
</dbReference>
<evidence type="ECO:0000313" key="5">
    <source>
        <dbReference type="Proteomes" id="UP001251528"/>
    </source>
</evidence>
<evidence type="ECO:0000256" key="1">
    <source>
        <dbReference type="ARBA" id="ARBA00023002"/>
    </source>
</evidence>
<dbReference type="Proteomes" id="UP001251528">
    <property type="component" value="Unassembled WGS sequence"/>
</dbReference>
<gene>
    <name evidence="4" type="ORF">QQS21_011030</name>
</gene>
<dbReference type="PANTHER" id="PTHR43333:SF1">
    <property type="entry name" value="D-ISOMER SPECIFIC 2-HYDROXYACID DEHYDROGENASE NAD-BINDING DOMAIN-CONTAINING PROTEIN"/>
    <property type="match status" value="1"/>
</dbReference>
<dbReference type="EMBL" id="JASWJB010000348">
    <property type="protein sequence ID" value="KAK2591278.1"/>
    <property type="molecule type" value="Genomic_DNA"/>
</dbReference>
<dbReference type="PANTHER" id="PTHR43333">
    <property type="entry name" value="2-HACID_DH_C DOMAIN-CONTAINING PROTEIN"/>
    <property type="match status" value="1"/>
</dbReference>
<keyword evidence="2" id="KW-0520">NAD</keyword>
<dbReference type="PROSITE" id="PS00065">
    <property type="entry name" value="D_2_HYDROXYACID_DH_1"/>
    <property type="match status" value="1"/>
</dbReference>
<dbReference type="SUPFAM" id="SSF52283">
    <property type="entry name" value="Formate/glycerate dehydrogenase catalytic domain-like"/>
    <property type="match status" value="1"/>
</dbReference>
<name>A0AAJ0CDV3_9HYPO</name>
<evidence type="ECO:0000256" key="2">
    <source>
        <dbReference type="ARBA" id="ARBA00023027"/>
    </source>
</evidence>
<dbReference type="GO" id="GO:0016491">
    <property type="term" value="F:oxidoreductase activity"/>
    <property type="evidence" value="ECO:0007669"/>
    <property type="project" value="UniProtKB-KW"/>
</dbReference>
<evidence type="ECO:0000313" key="4">
    <source>
        <dbReference type="EMBL" id="KAK2591278.1"/>
    </source>
</evidence>
<proteinExistence type="predicted"/>
<dbReference type="SUPFAM" id="SSF51735">
    <property type="entry name" value="NAD(P)-binding Rossmann-fold domains"/>
    <property type="match status" value="1"/>
</dbReference>
<evidence type="ECO:0000259" key="3">
    <source>
        <dbReference type="Pfam" id="PF02826"/>
    </source>
</evidence>
<dbReference type="Gene3D" id="3.40.50.720">
    <property type="entry name" value="NAD(P)-binding Rossmann-like Domain"/>
    <property type="match status" value="2"/>
</dbReference>
<feature type="domain" description="D-isomer specific 2-hydroxyacid dehydrogenase NAD-binding" evidence="3">
    <location>
        <begin position="226"/>
        <end position="323"/>
    </location>
</feature>
<accession>A0AAJ0CDV3</accession>
<reference evidence="4" key="1">
    <citation type="submission" date="2023-06" db="EMBL/GenBank/DDBJ databases">
        <title>Conoideocrella luteorostrata (Hypocreales: Clavicipitaceae), a potential biocontrol fungus for elongate hemlock scale in United States Christmas tree production areas.</title>
        <authorList>
            <person name="Barrett H."/>
            <person name="Lovett B."/>
            <person name="Macias A.M."/>
            <person name="Stajich J.E."/>
            <person name="Kasson M.T."/>
        </authorList>
    </citation>
    <scope>NUCLEOTIDE SEQUENCE</scope>
    <source>
        <strain evidence="4">ARSEF 14590</strain>
    </source>
</reference>
<dbReference type="InterPro" id="IPR006140">
    <property type="entry name" value="D-isomer_DH_NAD-bd"/>
</dbReference>
<keyword evidence="5" id="KW-1185">Reference proteome</keyword>
<protein>
    <recommendedName>
        <fullName evidence="3">D-isomer specific 2-hydroxyacid dehydrogenase NAD-binding domain-containing protein</fullName>
    </recommendedName>
</protein>
<sequence>MADPTLKGHKLLALMPWDPPKDYLSSLLRRFPCLQVAFHKTPVAATDYDEVPAEARREVTILVSVSCLPTLDQAPKLQYVQLMSAGAETILNLKLFTDTNIVFCTANGVHGPQISEWVISTFLAHQKQLPQYLEFQRKGHWQRADKREPTGISDDSVGLTVGILGYGGIGRQVARICKTMGMEIHAYTLHPRNTPESRHDRSYAPPGMGDPDGSFPSKWFAGGTKRELHEFLGSGLHVLLVSTPLTAKTKGLISQEEFKILGKNKTFVSNISRGAIVDTDALFDALENDVISGAAVDVTDPEPLPSCHKLWKAKNLIITPHVSGLSAGYLKRFLAILDLNLEKLSQGRPLMNEVSRREGY</sequence>
<feature type="domain" description="D-isomer specific 2-hydroxyacid dehydrogenase NAD-binding" evidence="3">
    <location>
        <begin position="120"/>
        <end position="195"/>
    </location>
</feature>
<keyword evidence="1" id="KW-0560">Oxidoreductase</keyword>
<organism evidence="4 5">
    <name type="scientific">Conoideocrella luteorostrata</name>
    <dbReference type="NCBI Taxonomy" id="1105319"/>
    <lineage>
        <taxon>Eukaryota</taxon>
        <taxon>Fungi</taxon>
        <taxon>Dikarya</taxon>
        <taxon>Ascomycota</taxon>
        <taxon>Pezizomycotina</taxon>
        <taxon>Sordariomycetes</taxon>
        <taxon>Hypocreomycetidae</taxon>
        <taxon>Hypocreales</taxon>
        <taxon>Clavicipitaceae</taxon>
        <taxon>Conoideocrella</taxon>
    </lineage>
</organism>
<dbReference type="InterPro" id="IPR036291">
    <property type="entry name" value="NAD(P)-bd_dom_sf"/>
</dbReference>
<dbReference type="AlphaFoldDB" id="A0AAJ0CDV3"/>
<dbReference type="InterPro" id="IPR029752">
    <property type="entry name" value="D-isomer_DH_CS1"/>
</dbReference>
<dbReference type="Pfam" id="PF02826">
    <property type="entry name" value="2-Hacid_dh_C"/>
    <property type="match status" value="2"/>
</dbReference>